<sequence>MPQRPRHPADGIRRTPRLHPRAHTLLQIRHARGIDERPVEPDRPRKSVGAENTFATDIFEPEAARAELLPLAAKVWRNCEAHGICGRTVMLKVKYADFQQITRSQTVAVPVTDQSEI</sequence>
<reference evidence="3" key="1">
    <citation type="journal article" date="2014" name="Int. J. Syst. Evol. Microbiol.">
        <title>Complete genome sequence of Corynebacterium casei LMG S-19264T (=DSM 44701T), isolated from a smear-ripened cheese.</title>
        <authorList>
            <consortium name="US DOE Joint Genome Institute (JGI-PGF)"/>
            <person name="Walter F."/>
            <person name="Albersmeier A."/>
            <person name="Kalinowski J."/>
            <person name="Ruckert C."/>
        </authorList>
    </citation>
    <scope>NUCLEOTIDE SEQUENCE</scope>
    <source>
        <strain evidence="3">VKM B-2484</strain>
    </source>
</reference>
<dbReference type="GO" id="GO:0006281">
    <property type="term" value="P:DNA repair"/>
    <property type="evidence" value="ECO:0007669"/>
    <property type="project" value="InterPro"/>
</dbReference>
<reference evidence="3" key="2">
    <citation type="submission" date="2023-01" db="EMBL/GenBank/DDBJ databases">
        <authorList>
            <person name="Sun Q."/>
            <person name="Evtushenko L."/>
        </authorList>
    </citation>
    <scope>NUCLEOTIDE SEQUENCE</scope>
    <source>
        <strain evidence="3">VKM B-2484</strain>
    </source>
</reference>
<dbReference type="PANTHER" id="PTHR11076:SF33">
    <property type="entry name" value="DNA POLYMERASE KAPPA"/>
    <property type="match status" value="1"/>
</dbReference>
<comment type="caution">
    <text evidence="3">The sequence shown here is derived from an EMBL/GenBank/DDBJ whole genome shotgun (WGS) entry which is preliminary data.</text>
</comment>
<name>A0A9W6MXS0_9HYPH</name>
<dbReference type="GO" id="GO:0003887">
    <property type="term" value="F:DNA-directed DNA polymerase activity"/>
    <property type="evidence" value="ECO:0007669"/>
    <property type="project" value="UniProtKB-KW"/>
</dbReference>
<feature type="domain" description="DNA polymerase Y-family little finger" evidence="2">
    <location>
        <begin position="45"/>
        <end position="117"/>
    </location>
</feature>
<dbReference type="AlphaFoldDB" id="A0A9W6MXS0"/>
<dbReference type="RefSeq" id="WP_343210782.1">
    <property type="nucleotide sequence ID" value="NZ_BSFJ01000002.1"/>
</dbReference>
<proteinExistence type="predicted"/>
<dbReference type="GO" id="GO:0005829">
    <property type="term" value="C:cytosol"/>
    <property type="evidence" value="ECO:0007669"/>
    <property type="project" value="TreeGrafter"/>
</dbReference>
<protein>
    <recommendedName>
        <fullName evidence="2">DNA polymerase Y-family little finger domain-containing protein</fullName>
    </recommendedName>
</protein>
<dbReference type="EMBL" id="BSFJ01000002">
    <property type="protein sequence ID" value="GLK70182.1"/>
    <property type="molecule type" value="Genomic_DNA"/>
</dbReference>
<evidence type="ECO:0000313" key="3">
    <source>
        <dbReference type="EMBL" id="GLK70182.1"/>
    </source>
</evidence>
<dbReference type="Gene3D" id="3.30.1490.100">
    <property type="entry name" value="DNA polymerase, Y-family, little finger domain"/>
    <property type="match status" value="1"/>
</dbReference>
<dbReference type="PANTHER" id="PTHR11076">
    <property type="entry name" value="DNA REPAIR POLYMERASE UMUC / TRANSFERASE FAMILY MEMBER"/>
    <property type="match status" value="1"/>
</dbReference>
<dbReference type="GO" id="GO:0003684">
    <property type="term" value="F:damaged DNA binding"/>
    <property type="evidence" value="ECO:0007669"/>
    <property type="project" value="InterPro"/>
</dbReference>
<dbReference type="InterPro" id="IPR050116">
    <property type="entry name" value="DNA_polymerase-Y"/>
</dbReference>
<feature type="compositionally biased region" description="Basic and acidic residues" evidence="1">
    <location>
        <begin position="32"/>
        <end position="45"/>
    </location>
</feature>
<dbReference type="GO" id="GO:0009432">
    <property type="term" value="P:SOS response"/>
    <property type="evidence" value="ECO:0007669"/>
    <property type="project" value="TreeGrafter"/>
</dbReference>
<dbReference type="InterPro" id="IPR017961">
    <property type="entry name" value="DNA_pol_Y-fam_little_finger"/>
</dbReference>
<accession>A0A9W6MXS0</accession>
<dbReference type="GO" id="GO:0042276">
    <property type="term" value="P:error-prone translesion synthesis"/>
    <property type="evidence" value="ECO:0007669"/>
    <property type="project" value="TreeGrafter"/>
</dbReference>
<dbReference type="SUPFAM" id="SSF100879">
    <property type="entry name" value="Lesion bypass DNA polymerase (Y-family), little finger domain"/>
    <property type="match status" value="1"/>
</dbReference>
<evidence type="ECO:0000259" key="2">
    <source>
        <dbReference type="Pfam" id="PF11799"/>
    </source>
</evidence>
<gene>
    <name evidence="3" type="ORF">GCM10017643_02970</name>
</gene>
<dbReference type="InterPro" id="IPR036775">
    <property type="entry name" value="DNA_pol_Y-fam_lit_finger_sf"/>
</dbReference>
<feature type="region of interest" description="Disordered" evidence="1">
    <location>
        <begin position="32"/>
        <end position="53"/>
    </location>
</feature>
<keyword evidence="4" id="KW-1185">Reference proteome</keyword>
<dbReference type="Proteomes" id="UP001143370">
    <property type="component" value="Unassembled WGS sequence"/>
</dbReference>
<dbReference type="Pfam" id="PF11799">
    <property type="entry name" value="IMS_C"/>
    <property type="match status" value="1"/>
</dbReference>
<organism evidence="3 4">
    <name type="scientific">Ancylobacter dichloromethanicus</name>
    <dbReference type="NCBI Taxonomy" id="518825"/>
    <lineage>
        <taxon>Bacteria</taxon>
        <taxon>Pseudomonadati</taxon>
        <taxon>Pseudomonadota</taxon>
        <taxon>Alphaproteobacteria</taxon>
        <taxon>Hyphomicrobiales</taxon>
        <taxon>Xanthobacteraceae</taxon>
        <taxon>Ancylobacter</taxon>
    </lineage>
</organism>
<evidence type="ECO:0000256" key="1">
    <source>
        <dbReference type="SAM" id="MobiDB-lite"/>
    </source>
</evidence>
<evidence type="ECO:0000313" key="4">
    <source>
        <dbReference type="Proteomes" id="UP001143370"/>
    </source>
</evidence>